<dbReference type="Proteomes" id="UP000092993">
    <property type="component" value="Unassembled WGS sequence"/>
</dbReference>
<name>A0A1C7LUC8_GRIFR</name>
<evidence type="ECO:0000313" key="2">
    <source>
        <dbReference type="Proteomes" id="UP000092993"/>
    </source>
</evidence>
<dbReference type="EMBL" id="LUGG01000022">
    <property type="protein sequence ID" value="OBZ68118.1"/>
    <property type="molecule type" value="Genomic_DNA"/>
</dbReference>
<protein>
    <submittedName>
        <fullName evidence="1">Uncharacterized protein</fullName>
    </submittedName>
</protein>
<organism evidence="1 2">
    <name type="scientific">Grifola frondosa</name>
    <name type="common">Maitake</name>
    <name type="synonym">Polyporus frondosus</name>
    <dbReference type="NCBI Taxonomy" id="5627"/>
    <lineage>
        <taxon>Eukaryota</taxon>
        <taxon>Fungi</taxon>
        <taxon>Dikarya</taxon>
        <taxon>Basidiomycota</taxon>
        <taxon>Agaricomycotina</taxon>
        <taxon>Agaricomycetes</taxon>
        <taxon>Polyporales</taxon>
        <taxon>Grifolaceae</taxon>
        <taxon>Grifola</taxon>
    </lineage>
</organism>
<dbReference type="AlphaFoldDB" id="A0A1C7LUC8"/>
<sequence>MTDDTHGKDSACEFVACRHTAIVMTLHRLPRNTAKIGTSVHQESKPCENFFGEKRGHRQDRFADEEAANAQCGTGITKVMA</sequence>
<evidence type="ECO:0000313" key="1">
    <source>
        <dbReference type="EMBL" id="OBZ68118.1"/>
    </source>
</evidence>
<keyword evidence="2" id="KW-1185">Reference proteome</keyword>
<proteinExistence type="predicted"/>
<reference evidence="1 2" key="1">
    <citation type="submission" date="2016-03" db="EMBL/GenBank/DDBJ databases">
        <title>Whole genome sequencing of Grifola frondosa 9006-11.</title>
        <authorList>
            <person name="Min B."/>
            <person name="Park H."/>
            <person name="Kim J.-G."/>
            <person name="Cho H."/>
            <person name="Oh Y.-L."/>
            <person name="Kong W.-S."/>
            <person name="Choi I.-G."/>
        </authorList>
    </citation>
    <scope>NUCLEOTIDE SEQUENCE [LARGE SCALE GENOMIC DNA]</scope>
    <source>
        <strain evidence="1 2">9006-11</strain>
    </source>
</reference>
<comment type="caution">
    <text evidence="1">The sequence shown here is derived from an EMBL/GenBank/DDBJ whole genome shotgun (WGS) entry which is preliminary data.</text>
</comment>
<accession>A0A1C7LUC8</accession>
<gene>
    <name evidence="1" type="ORF">A0H81_11929</name>
</gene>